<organism evidence="1">
    <name type="scientific">Sciadococcus taiwanensis</name>
    <dbReference type="NCBI Taxonomy" id="3028030"/>
    <lineage>
        <taxon>Eukaryota</taxon>
        <taxon>Rhodophyta</taxon>
        <taxon>Bangiophyceae</taxon>
        <taxon>Cavernulicolales</taxon>
        <taxon>Cavernulicolaceae</taxon>
        <taxon>Sciadococcus</taxon>
    </lineage>
</organism>
<gene>
    <name evidence="1" type="primary">ycf55</name>
    <name evidence="1" type="ORF">SCTW_078</name>
</gene>
<dbReference type="InterPro" id="IPR017077">
    <property type="entry name" value="Uncharacterised_Ycf55_algae"/>
</dbReference>
<name>A0A9Y1I246_9RHOD</name>
<proteinExistence type="predicted"/>
<keyword evidence="1" id="KW-0934">Plastid</keyword>
<protein>
    <submittedName>
        <fullName evidence="1">Uncharacterized protein</fullName>
    </submittedName>
</protein>
<geneLocation type="plastid" evidence="1"/>
<dbReference type="EMBL" id="OP616811">
    <property type="protein sequence ID" value="WDA98860.1"/>
    <property type="molecule type" value="Genomic_DNA"/>
</dbReference>
<dbReference type="PIRSF" id="PIRSF036962">
    <property type="entry name" value="UCP036962_SignTr_Ycf55"/>
    <property type="match status" value="1"/>
</dbReference>
<accession>A0A9Y1I246</accession>
<dbReference type="AlphaFoldDB" id="A0A9Y1I246"/>
<sequence length="314" mass="36769">MSSKWPEKQGLILDQYVAFIFIKILNKCNHTLNNYSDICLPLEIFHEKIRKELLVIVINNCQRMIIQLKKKNINSNYLLKNKKSILFQIFENSLKDFFDSLYKSFSSLTPVLTENTLAKKLLTSEAPILLEIIFRYLIFGTSNNTSLIFPKTLDRISHTKITAFAENLIIQISNYISLIFIKDISGDFVIEGYLNQTFIQSIRDLEKFKNLIIVNSYIDYIFSRPKAIYNGYYRLWIIKECGFDYINIYAYRFEEFNELSGFPLLVTLVIEGQDLVLPQLKLLLAWLGKIIIYVFNRFINKVILLVTKSIRESG</sequence>
<reference evidence="1" key="1">
    <citation type="journal article" date="2023" name="J. Phycol.">
        <title>Revised classification of the Cyanidiophyceae based on plastid genome data with descriptions of the Cavernulicolales ord. nov. and Galdieriales ord. nov. (Rhodophyta).</title>
        <authorList>
            <person name="Park S.I."/>
            <person name="Cho C.H."/>
            <person name="Ciniglia C."/>
            <person name="Huang T.Y."/>
            <person name="Liu S.L."/>
            <person name="Bustamante D.E."/>
            <person name="Calderon M.S."/>
            <person name="Mansilla A."/>
            <person name="McDermott T."/>
            <person name="Andersen R.A."/>
            <person name="Yoon H.S."/>
        </authorList>
    </citation>
    <scope>NUCLEOTIDE SEQUENCE</scope>
</reference>
<dbReference type="InterPro" id="IPR022552">
    <property type="entry name" value="UPF_Ycf55"/>
</dbReference>
<evidence type="ECO:0000313" key="1">
    <source>
        <dbReference type="EMBL" id="WDA98860.1"/>
    </source>
</evidence>
<dbReference type="Pfam" id="PF12452">
    <property type="entry name" value="DUF3685"/>
    <property type="match status" value="1"/>
</dbReference>